<dbReference type="Pfam" id="PF00805">
    <property type="entry name" value="Pentapeptide"/>
    <property type="match status" value="1"/>
</dbReference>
<reference evidence="2 3" key="1">
    <citation type="submission" date="2023-07" db="EMBL/GenBank/DDBJ databases">
        <title>Genomic Encyclopedia of Type Strains, Phase IV (KMG-IV): sequencing the most valuable type-strain genomes for metagenomic binning, comparative biology and taxonomic classification.</title>
        <authorList>
            <person name="Goeker M."/>
        </authorList>
    </citation>
    <scope>NUCLEOTIDE SEQUENCE [LARGE SCALE GENOMIC DNA]</scope>
    <source>
        <strain evidence="2 3">DSM 19922</strain>
    </source>
</reference>
<dbReference type="Gene3D" id="2.160.20.80">
    <property type="entry name" value="E3 ubiquitin-protein ligase SopA"/>
    <property type="match status" value="1"/>
</dbReference>
<evidence type="ECO:0000256" key="1">
    <source>
        <dbReference type="ARBA" id="ARBA00022737"/>
    </source>
</evidence>
<accession>A0ABU0MNM2</accession>
<keyword evidence="3" id="KW-1185">Reference proteome</keyword>
<keyword evidence="1" id="KW-0677">Repeat</keyword>
<dbReference type="PANTHER" id="PTHR47485">
    <property type="entry name" value="THYLAKOID LUMENAL 17.4 KDA PROTEIN, CHLOROPLASTIC"/>
    <property type="match status" value="1"/>
</dbReference>
<dbReference type="PANTHER" id="PTHR47485:SF1">
    <property type="entry name" value="THYLAKOID LUMENAL 17.4 KDA PROTEIN, CHLOROPLASTIC"/>
    <property type="match status" value="1"/>
</dbReference>
<proteinExistence type="predicted"/>
<evidence type="ECO:0000313" key="3">
    <source>
        <dbReference type="Proteomes" id="UP001244552"/>
    </source>
</evidence>
<protein>
    <recommendedName>
        <fullName evidence="4">Pentapeptide repeat-containing protein</fullName>
    </recommendedName>
</protein>
<gene>
    <name evidence="2" type="ORF">QO018_003956</name>
</gene>
<evidence type="ECO:0008006" key="4">
    <source>
        <dbReference type="Google" id="ProtNLM"/>
    </source>
</evidence>
<dbReference type="InterPro" id="IPR001646">
    <property type="entry name" value="5peptide_repeat"/>
</dbReference>
<evidence type="ECO:0000313" key="2">
    <source>
        <dbReference type="EMBL" id="MDQ0535078.1"/>
    </source>
</evidence>
<dbReference type="RefSeq" id="WP_209986457.1">
    <property type="nucleotide sequence ID" value="NZ_JAGINO010000019.1"/>
</dbReference>
<organism evidence="2 3">
    <name type="scientific">Azospirillum picis</name>
    <dbReference type="NCBI Taxonomy" id="488438"/>
    <lineage>
        <taxon>Bacteria</taxon>
        <taxon>Pseudomonadati</taxon>
        <taxon>Pseudomonadota</taxon>
        <taxon>Alphaproteobacteria</taxon>
        <taxon>Rhodospirillales</taxon>
        <taxon>Azospirillaceae</taxon>
        <taxon>Azospirillum</taxon>
    </lineage>
</organism>
<name>A0ABU0MNM2_9PROT</name>
<comment type="caution">
    <text evidence="2">The sequence shown here is derived from an EMBL/GenBank/DDBJ whole genome shotgun (WGS) entry which is preliminary data.</text>
</comment>
<dbReference type="EMBL" id="JAUSVU010000015">
    <property type="protein sequence ID" value="MDQ0535078.1"/>
    <property type="molecule type" value="Genomic_DNA"/>
</dbReference>
<dbReference type="Proteomes" id="UP001244552">
    <property type="component" value="Unassembled WGS sequence"/>
</dbReference>
<dbReference type="SUPFAM" id="SSF141571">
    <property type="entry name" value="Pentapeptide repeat-like"/>
    <property type="match status" value="1"/>
</dbReference>
<sequence length="118" mass="13159">MEDWKAYGNCGPDGNIRPDNLDEELHKLKEWERYYYGADFTGAILIGANFQDAGLTGAIFKKADLNGTSFKGANIGRADFRESLNLNAEQLAEACADDTFFPPDRMKDEAVKVKRCSN</sequence>